<name>A0A9W8X3B0_9PLEO</name>
<protein>
    <submittedName>
        <fullName evidence="1">Uncharacterized protein</fullName>
    </submittedName>
</protein>
<comment type="caution">
    <text evidence="1">The sequence shown here is derived from an EMBL/GenBank/DDBJ whole genome shotgun (WGS) entry which is preliminary data.</text>
</comment>
<sequence length="137" mass="15234">MSSSTARWIPELLAHNARIQALDASLESITTKLDAVLTDSLRVPRRPKRDLREFRKMVRKEHRHELANWVVSMPVEDASEDILFRAYELAIHGYAASIAAMVPGDGRIAETQVKEQAAKDAAAVAAEARTLMADIKL</sequence>
<gene>
    <name evidence="1" type="ORF">N0V87_003364</name>
</gene>
<dbReference type="AlphaFoldDB" id="A0A9W8X3B0"/>
<proteinExistence type="predicted"/>
<evidence type="ECO:0000313" key="1">
    <source>
        <dbReference type="EMBL" id="KAJ4339190.1"/>
    </source>
</evidence>
<evidence type="ECO:0000313" key="2">
    <source>
        <dbReference type="Proteomes" id="UP001140562"/>
    </source>
</evidence>
<organism evidence="1 2">
    <name type="scientific">Didymella glomerata</name>
    <dbReference type="NCBI Taxonomy" id="749621"/>
    <lineage>
        <taxon>Eukaryota</taxon>
        <taxon>Fungi</taxon>
        <taxon>Dikarya</taxon>
        <taxon>Ascomycota</taxon>
        <taxon>Pezizomycotina</taxon>
        <taxon>Dothideomycetes</taxon>
        <taxon>Pleosporomycetidae</taxon>
        <taxon>Pleosporales</taxon>
        <taxon>Pleosporineae</taxon>
        <taxon>Didymellaceae</taxon>
        <taxon>Didymella</taxon>
    </lineage>
</organism>
<dbReference type="EMBL" id="JAPEUV010000024">
    <property type="protein sequence ID" value="KAJ4339190.1"/>
    <property type="molecule type" value="Genomic_DNA"/>
</dbReference>
<dbReference type="OrthoDB" id="3797819at2759"/>
<dbReference type="Proteomes" id="UP001140562">
    <property type="component" value="Unassembled WGS sequence"/>
</dbReference>
<reference evidence="1" key="1">
    <citation type="submission" date="2022-10" db="EMBL/GenBank/DDBJ databases">
        <title>Tapping the CABI collections for fungal endophytes: first genome assemblies for Collariella, Neodidymelliopsis, Ascochyta clinopodiicola, Didymella pomorum, Didymosphaeria variabile, Neocosmospora piperis and Neocucurbitaria cava.</title>
        <authorList>
            <person name="Hill R."/>
        </authorList>
    </citation>
    <scope>NUCLEOTIDE SEQUENCE</scope>
    <source>
        <strain evidence="1">IMI 360193</strain>
    </source>
</reference>
<keyword evidence="2" id="KW-1185">Reference proteome</keyword>
<accession>A0A9W8X3B0</accession>